<organism evidence="5">
    <name type="scientific">Gongylonema pulchrum</name>
    <dbReference type="NCBI Taxonomy" id="637853"/>
    <lineage>
        <taxon>Eukaryota</taxon>
        <taxon>Metazoa</taxon>
        <taxon>Ecdysozoa</taxon>
        <taxon>Nematoda</taxon>
        <taxon>Chromadorea</taxon>
        <taxon>Rhabditida</taxon>
        <taxon>Spirurina</taxon>
        <taxon>Spiruromorpha</taxon>
        <taxon>Spiruroidea</taxon>
        <taxon>Gongylonematidae</taxon>
        <taxon>Gongylonema</taxon>
    </lineage>
</organism>
<evidence type="ECO:0000256" key="1">
    <source>
        <dbReference type="ARBA" id="ARBA00024336"/>
    </source>
</evidence>
<keyword evidence="4" id="KW-1185">Reference proteome</keyword>
<dbReference type="InterPro" id="IPR045669">
    <property type="entry name" value="FHIP_C"/>
</dbReference>
<dbReference type="OrthoDB" id="6287422at2759"/>
<gene>
    <name evidence="3" type="ORF">GPUH_LOCUS25209</name>
</gene>
<reference evidence="3 4" key="2">
    <citation type="submission" date="2018-11" db="EMBL/GenBank/DDBJ databases">
        <authorList>
            <consortium name="Pathogen Informatics"/>
        </authorList>
    </citation>
    <scope>NUCLEOTIDE SEQUENCE [LARGE SCALE GENOMIC DNA]</scope>
</reference>
<feature type="domain" description="FHF complex subunit HOOK-interacting protein C-terminal" evidence="2">
    <location>
        <begin position="1"/>
        <end position="79"/>
    </location>
</feature>
<evidence type="ECO:0000313" key="3">
    <source>
        <dbReference type="EMBL" id="VDN43902.1"/>
    </source>
</evidence>
<accession>A0A183EW68</accession>
<reference evidence="5" key="1">
    <citation type="submission" date="2016-06" db="UniProtKB">
        <authorList>
            <consortium name="WormBaseParasite"/>
        </authorList>
    </citation>
    <scope>IDENTIFICATION</scope>
</reference>
<dbReference type="PANTHER" id="PTHR21705:SF11">
    <property type="entry name" value="FHIP FAMILY PROTEIN CG3558"/>
    <property type="match status" value="1"/>
</dbReference>
<evidence type="ECO:0000313" key="4">
    <source>
        <dbReference type="Proteomes" id="UP000271098"/>
    </source>
</evidence>
<dbReference type="PANTHER" id="PTHR21705">
    <property type="entry name" value="RAI16 PROTEIN-RELATED"/>
    <property type="match status" value="1"/>
</dbReference>
<dbReference type="AlphaFoldDB" id="A0A183EW68"/>
<dbReference type="InterPro" id="IPR019384">
    <property type="entry name" value="FHIP"/>
</dbReference>
<dbReference type="EMBL" id="UYRT01104204">
    <property type="protein sequence ID" value="VDN43902.1"/>
    <property type="molecule type" value="Genomic_DNA"/>
</dbReference>
<dbReference type="WBParaSite" id="GPUH_0002523901-mRNA-1">
    <property type="protein sequence ID" value="GPUH_0002523901-mRNA-1"/>
    <property type="gene ID" value="GPUH_0002523901"/>
</dbReference>
<dbReference type="Pfam" id="PF19314">
    <property type="entry name" value="DUF5917"/>
    <property type="match status" value="1"/>
</dbReference>
<protein>
    <submittedName>
        <fullName evidence="5">DUF5917 domain-containing protein</fullName>
    </submittedName>
</protein>
<evidence type="ECO:0000259" key="2">
    <source>
        <dbReference type="Pfam" id="PF19314"/>
    </source>
</evidence>
<dbReference type="Proteomes" id="UP000271098">
    <property type="component" value="Unassembled WGS sequence"/>
</dbReference>
<comment type="similarity">
    <text evidence="1">Belongs to the FHIP family.</text>
</comment>
<sequence length="103" mass="11831">MLDNSLYVNLQTTLILATLASHSQPLLAHYFFDQRMLLQPDVKDLFKVLEMLKVRIDTYASSLDGFEVSLERGIKFLRSRAERYEKVSLVKGAFGNSDVFISR</sequence>
<name>A0A183EW68_9BILA</name>
<evidence type="ECO:0000313" key="5">
    <source>
        <dbReference type="WBParaSite" id="GPUH_0002523901-mRNA-1"/>
    </source>
</evidence>
<proteinExistence type="inferred from homology"/>